<dbReference type="Proteomes" id="UP000015523">
    <property type="component" value="Unassembled WGS sequence"/>
</dbReference>
<evidence type="ECO:0000256" key="1">
    <source>
        <dbReference type="SAM" id="MobiDB-lite"/>
    </source>
</evidence>
<dbReference type="InterPro" id="IPR037079">
    <property type="entry name" value="AF2212/PG0164-like_sf"/>
</dbReference>
<dbReference type="eggNOG" id="ENOG5032YNP">
    <property type="taxonomic scope" value="Bacteria"/>
</dbReference>
<reference evidence="2 3" key="1">
    <citation type="journal article" date="2013" name="Genome Announc.">
        <title>Draft Genome Sequence of Sphingobium ummariense Strain RL-3, a Hexachlorocyclohexane-Degrading Bacterium.</title>
        <authorList>
            <person name="Kohli P."/>
            <person name="Dua A."/>
            <person name="Sangwan N."/>
            <person name="Oldach P."/>
            <person name="Khurana J.P."/>
            <person name="Lal R."/>
        </authorList>
    </citation>
    <scope>NUCLEOTIDE SEQUENCE [LARGE SCALE GENOMIC DNA]</scope>
    <source>
        <strain evidence="2 3">RL-3</strain>
    </source>
</reference>
<dbReference type="InterPro" id="IPR015018">
    <property type="entry name" value="DUF1905"/>
</dbReference>
<dbReference type="Pfam" id="PF08922">
    <property type="entry name" value="DUF1905"/>
    <property type="match status" value="1"/>
</dbReference>
<organism evidence="2 3">
    <name type="scientific">Sphingobium ummariense RL-3</name>
    <dbReference type="NCBI Taxonomy" id="1346791"/>
    <lineage>
        <taxon>Bacteria</taxon>
        <taxon>Pseudomonadati</taxon>
        <taxon>Pseudomonadota</taxon>
        <taxon>Alphaproteobacteria</taxon>
        <taxon>Sphingomonadales</taxon>
        <taxon>Sphingomonadaceae</taxon>
        <taxon>Sphingobium</taxon>
    </lineage>
</organism>
<comment type="caution">
    <text evidence="2">The sequence shown here is derived from an EMBL/GenBank/DDBJ whole genome shotgun (WGS) entry which is preliminary data.</text>
</comment>
<dbReference type="Gene3D" id="2.40.30.100">
    <property type="entry name" value="AF2212/PG0164-like"/>
    <property type="match status" value="1"/>
</dbReference>
<evidence type="ECO:0008006" key="4">
    <source>
        <dbReference type="Google" id="ProtNLM"/>
    </source>
</evidence>
<gene>
    <name evidence="2" type="ORF">M529_02840</name>
</gene>
<name>T0KAN0_9SPHN</name>
<keyword evidence="3" id="KW-1185">Reference proteome</keyword>
<feature type="region of interest" description="Disordered" evidence="1">
    <location>
        <begin position="1"/>
        <end position="26"/>
    </location>
</feature>
<evidence type="ECO:0000313" key="2">
    <source>
        <dbReference type="EMBL" id="EQB33694.1"/>
    </source>
</evidence>
<dbReference type="STRING" id="1346791.M529_02840"/>
<dbReference type="AlphaFoldDB" id="T0KAN0"/>
<evidence type="ECO:0000313" key="3">
    <source>
        <dbReference type="Proteomes" id="UP000015523"/>
    </source>
</evidence>
<dbReference type="SUPFAM" id="SSF141694">
    <property type="entry name" value="AF2212/PG0164-like"/>
    <property type="match status" value="1"/>
</dbReference>
<accession>T0KAN0</accession>
<dbReference type="EMBL" id="AUWY01000026">
    <property type="protein sequence ID" value="EQB33694.1"/>
    <property type="molecule type" value="Genomic_DNA"/>
</dbReference>
<proteinExistence type="predicted"/>
<sequence length="155" mass="16991">MIAQDRVASNERTANDPVVQTNDGPTDPELIRFLREELGGNVSLDETAWEQVGPIWLWRGEGKDGQPSSMSWHFLTIDGEVAEAIRVASSGYSAAWGSVYVEAGIGKTCWRTSVFPSKAIQGYMLPIKARVRKAEKLAEGDVITVRITLSKGPSR</sequence>
<protein>
    <recommendedName>
        <fullName evidence="4">DUF1905 domain-containing protein</fullName>
    </recommendedName>
</protein>